<dbReference type="AlphaFoldDB" id="A0A0F9A988"/>
<name>A0A0F9A988_9ZZZZ</name>
<accession>A0A0F9A988</accession>
<gene>
    <name evidence="1" type="ORF">LCGC14_2679970</name>
</gene>
<organism evidence="1">
    <name type="scientific">marine sediment metagenome</name>
    <dbReference type="NCBI Taxonomy" id="412755"/>
    <lineage>
        <taxon>unclassified sequences</taxon>
        <taxon>metagenomes</taxon>
        <taxon>ecological metagenomes</taxon>
    </lineage>
</organism>
<sequence>MNITNGEIILAREALQNLIALRIPAMLAFKLAKLTNKVNVLYQDVELTRVSLVRQYGVEKEGNFSVEEASEEDKTKFWKEYVSVLNKEVELDTETINLPDDLEVEPSTLMPLVKFME</sequence>
<comment type="caution">
    <text evidence="1">The sequence shown here is derived from an EMBL/GenBank/DDBJ whole genome shotgun (WGS) entry which is preliminary data.</text>
</comment>
<dbReference type="EMBL" id="LAZR01047221">
    <property type="protein sequence ID" value="KKK94725.1"/>
    <property type="molecule type" value="Genomic_DNA"/>
</dbReference>
<reference evidence="1" key="1">
    <citation type="journal article" date="2015" name="Nature">
        <title>Complex archaea that bridge the gap between prokaryotes and eukaryotes.</title>
        <authorList>
            <person name="Spang A."/>
            <person name="Saw J.H."/>
            <person name="Jorgensen S.L."/>
            <person name="Zaremba-Niedzwiedzka K."/>
            <person name="Martijn J."/>
            <person name="Lind A.E."/>
            <person name="van Eijk R."/>
            <person name="Schleper C."/>
            <person name="Guy L."/>
            <person name="Ettema T.J."/>
        </authorList>
    </citation>
    <scope>NUCLEOTIDE SEQUENCE</scope>
</reference>
<evidence type="ECO:0000313" key="1">
    <source>
        <dbReference type="EMBL" id="KKK94725.1"/>
    </source>
</evidence>
<proteinExistence type="predicted"/>
<protein>
    <submittedName>
        <fullName evidence="1">Uncharacterized protein</fullName>
    </submittedName>
</protein>